<evidence type="ECO:0000313" key="2">
    <source>
        <dbReference type="EMBL" id="POF33804.1"/>
    </source>
</evidence>
<comment type="caution">
    <text evidence="2">The sequence shown here is derived from an EMBL/GenBank/DDBJ whole genome shotgun (WGS) entry which is preliminary data.</text>
</comment>
<keyword evidence="3" id="KW-1185">Reference proteome</keyword>
<evidence type="ECO:0000313" key="3">
    <source>
        <dbReference type="Proteomes" id="UP000236959"/>
    </source>
</evidence>
<dbReference type="AlphaFoldDB" id="A0A2S3V1F5"/>
<accession>A0A2S3V1F5</accession>
<evidence type="ECO:0008006" key="4">
    <source>
        <dbReference type="Google" id="ProtNLM"/>
    </source>
</evidence>
<sequence>MDYANGGIEMPATSEGSLPRPDLPQMLQMDLDIGDFCSNWAHCDLLSAYLARMVSHNRLDSLLFSNLYSSALNELLETVFRVHGKSGKLECSVRRRDGLDRIELVFPADEETFRVYREAIEKLSGGNAEKLYLEALFTEDEPDASLGLLELGVDYGARLSIDRTADGRMCLVAELALEDEKE</sequence>
<evidence type="ECO:0000256" key="1">
    <source>
        <dbReference type="SAM" id="MobiDB-lite"/>
    </source>
</evidence>
<proteinExistence type="predicted"/>
<name>A0A2S3V1F5_9HYPH</name>
<dbReference type="Proteomes" id="UP000236959">
    <property type="component" value="Unassembled WGS sequence"/>
</dbReference>
<gene>
    <name evidence="2" type="ORF">CLV41_101253</name>
</gene>
<reference evidence="2 3" key="1">
    <citation type="submission" date="2018-01" db="EMBL/GenBank/DDBJ databases">
        <title>Genomic Encyclopedia of Archaeal and Bacterial Type Strains, Phase II (KMG-II): from individual species to whole genera.</title>
        <authorList>
            <person name="Goeker M."/>
        </authorList>
    </citation>
    <scope>NUCLEOTIDE SEQUENCE [LARGE SCALE GENOMIC DNA]</scope>
    <source>
        <strain evidence="2 3">DSM 17023</strain>
    </source>
</reference>
<organism evidence="2 3">
    <name type="scientific">Roseibium marinum</name>
    <dbReference type="NCBI Taxonomy" id="281252"/>
    <lineage>
        <taxon>Bacteria</taxon>
        <taxon>Pseudomonadati</taxon>
        <taxon>Pseudomonadota</taxon>
        <taxon>Alphaproteobacteria</taxon>
        <taxon>Hyphomicrobiales</taxon>
        <taxon>Stappiaceae</taxon>
        <taxon>Roseibium</taxon>
    </lineage>
</organism>
<feature type="region of interest" description="Disordered" evidence="1">
    <location>
        <begin position="1"/>
        <end position="21"/>
    </location>
</feature>
<protein>
    <recommendedName>
        <fullName evidence="4">Ubiquinone biosynthesis methyltransferase UbiE</fullName>
    </recommendedName>
</protein>
<dbReference type="EMBL" id="PPCN01000001">
    <property type="protein sequence ID" value="POF33804.1"/>
    <property type="molecule type" value="Genomic_DNA"/>
</dbReference>